<organism evidence="1 2">
    <name type="scientific">Liquorilactobacillus capillatus DSM 19910</name>
    <dbReference type="NCBI Taxonomy" id="1423731"/>
    <lineage>
        <taxon>Bacteria</taxon>
        <taxon>Bacillati</taxon>
        <taxon>Bacillota</taxon>
        <taxon>Bacilli</taxon>
        <taxon>Lactobacillales</taxon>
        <taxon>Lactobacillaceae</taxon>
        <taxon>Liquorilactobacillus</taxon>
    </lineage>
</organism>
<dbReference type="InterPro" id="IPR016024">
    <property type="entry name" value="ARM-type_fold"/>
</dbReference>
<dbReference type="Pfam" id="PF08713">
    <property type="entry name" value="DNA_alkylation"/>
    <property type="match status" value="1"/>
</dbReference>
<dbReference type="PATRIC" id="fig|1423731.3.peg.1683"/>
<sequence>MLGMGKVTEFKLRGSAELKDPMAAYMKNKFSFVGVKTPARKQQSKEYIKLSKKMPLQELLHTISELYQQSAREYQYVAIDMCFANIRRFSFTEISDFTQYVMQKSWWDSVDAWRKVFGKYVQLHLNEKQQLFELFYKHDDFWMRRIAILLQLFEKETLDKEMLASAILYDQQTDEFFIQKAIGWALRNYSKFDPQWVKHFVVEHDLSKLATREASVYLT</sequence>
<reference evidence="1 2" key="1">
    <citation type="journal article" date="2015" name="Genome Announc.">
        <title>Expanding the biotechnology potential of lactobacilli through comparative genomics of 213 strains and associated genera.</title>
        <authorList>
            <person name="Sun Z."/>
            <person name="Harris H.M."/>
            <person name="McCann A."/>
            <person name="Guo C."/>
            <person name="Argimon S."/>
            <person name="Zhang W."/>
            <person name="Yang X."/>
            <person name="Jeffery I.B."/>
            <person name="Cooney J.C."/>
            <person name="Kagawa T.F."/>
            <person name="Liu W."/>
            <person name="Song Y."/>
            <person name="Salvetti E."/>
            <person name="Wrobel A."/>
            <person name="Rasinkangas P."/>
            <person name="Parkhill J."/>
            <person name="Rea M.C."/>
            <person name="O'Sullivan O."/>
            <person name="Ritari J."/>
            <person name="Douillard F.P."/>
            <person name="Paul Ross R."/>
            <person name="Yang R."/>
            <person name="Briner A.E."/>
            <person name="Felis G.E."/>
            <person name="de Vos W.M."/>
            <person name="Barrangou R."/>
            <person name="Klaenhammer T.R."/>
            <person name="Caufield P.W."/>
            <person name="Cui Y."/>
            <person name="Zhang H."/>
            <person name="O'Toole P.W."/>
        </authorList>
    </citation>
    <scope>NUCLEOTIDE SEQUENCE [LARGE SCALE GENOMIC DNA]</scope>
    <source>
        <strain evidence="1 2">DSM 19910</strain>
    </source>
</reference>
<dbReference type="Gene3D" id="1.20.1660.10">
    <property type="entry name" value="Hypothetical protein (EF3068)"/>
    <property type="match status" value="1"/>
</dbReference>
<evidence type="ECO:0000313" key="2">
    <source>
        <dbReference type="Proteomes" id="UP000051621"/>
    </source>
</evidence>
<dbReference type="InterPro" id="IPR014825">
    <property type="entry name" value="DNA_alkylation"/>
</dbReference>
<dbReference type="CDD" id="cd07064">
    <property type="entry name" value="AlkD_like_1"/>
    <property type="match status" value="1"/>
</dbReference>
<accession>A0A0R1LZG2</accession>
<dbReference type="SUPFAM" id="SSF48371">
    <property type="entry name" value="ARM repeat"/>
    <property type="match status" value="1"/>
</dbReference>
<dbReference type="STRING" id="1423731.FC81_GL001642"/>
<dbReference type="PANTHER" id="PTHR34070">
    <property type="entry name" value="ARMADILLO-TYPE FOLD"/>
    <property type="match status" value="1"/>
</dbReference>
<proteinExistence type="predicted"/>
<name>A0A0R1LZG2_9LACO</name>
<evidence type="ECO:0000313" key="1">
    <source>
        <dbReference type="EMBL" id="KRL00809.1"/>
    </source>
</evidence>
<dbReference type="AlphaFoldDB" id="A0A0R1LZG2"/>
<keyword evidence="2" id="KW-1185">Reference proteome</keyword>
<protein>
    <submittedName>
        <fullName evidence="1">DNA alkylation repair protein</fullName>
    </submittedName>
</protein>
<comment type="caution">
    <text evidence="1">The sequence shown here is derived from an EMBL/GenBank/DDBJ whole genome shotgun (WGS) entry which is preliminary data.</text>
</comment>
<gene>
    <name evidence="1" type="ORF">FC81_GL001642</name>
</gene>
<dbReference type="Proteomes" id="UP000051621">
    <property type="component" value="Unassembled WGS sequence"/>
</dbReference>
<dbReference type="EMBL" id="AZEF01000032">
    <property type="protein sequence ID" value="KRL00809.1"/>
    <property type="molecule type" value="Genomic_DNA"/>
</dbReference>
<dbReference type="PANTHER" id="PTHR34070:SF1">
    <property type="entry name" value="DNA ALKYLATION REPAIR PROTEIN"/>
    <property type="match status" value="1"/>
</dbReference>
<dbReference type="Gene3D" id="1.25.40.290">
    <property type="entry name" value="ARM repeat domains"/>
    <property type="match status" value="1"/>
</dbReference>